<dbReference type="InterPro" id="IPR014748">
    <property type="entry name" value="Enoyl-CoA_hydra_C"/>
</dbReference>
<protein>
    <submittedName>
        <fullName evidence="2">Enoyl-CoA hydratase/carnithine racemase</fullName>
    </submittedName>
</protein>
<dbReference type="CDD" id="cd06558">
    <property type="entry name" value="crotonase-like"/>
    <property type="match status" value="1"/>
</dbReference>
<dbReference type="Gene3D" id="3.90.226.10">
    <property type="entry name" value="2-enoyl-CoA Hydratase, Chain A, domain 1"/>
    <property type="match status" value="1"/>
</dbReference>
<dbReference type="PANTHER" id="PTHR43802">
    <property type="entry name" value="ENOYL-COA HYDRATASE"/>
    <property type="match status" value="1"/>
</dbReference>
<dbReference type="AlphaFoldDB" id="I4D4U2"/>
<dbReference type="SUPFAM" id="SSF52096">
    <property type="entry name" value="ClpP/crotonase"/>
    <property type="match status" value="1"/>
</dbReference>
<dbReference type="STRING" id="646529.Desaci_1829"/>
<evidence type="ECO:0000313" key="3">
    <source>
        <dbReference type="Proteomes" id="UP000002892"/>
    </source>
</evidence>
<reference evidence="2 3" key="1">
    <citation type="journal article" date="2012" name="J. Bacteriol.">
        <title>Complete genome sequences of Desulfosporosinus orientis DSM765T, Desulfosporosinus youngiae DSM17734T, Desulfosporosinus meridiei DSM13257T, and Desulfosporosinus acidiphilus DSM22704T.</title>
        <authorList>
            <person name="Pester M."/>
            <person name="Brambilla E."/>
            <person name="Alazard D."/>
            <person name="Rattei T."/>
            <person name="Weinmaier T."/>
            <person name="Han J."/>
            <person name="Lucas S."/>
            <person name="Lapidus A."/>
            <person name="Cheng J.F."/>
            <person name="Goodwin L."/>
            <person name="Pitluck S."/>
            <person name="Peters L."/>
            <person name="Ovchinnikova G."/>
            <person name="Teshima H."/>
            <person name="Detter J.C."/>
            <person name="Han C.S."/>
            <person name="Tapia R."/>
            <person name="Land M.L."/>
            <person name="Hauser L."/>
            <person name="Kyrpides N.C."/>
            <person name="Ivanova N.N."/>
            <person name="Pagani I."/>
            <person name="Huntmann M."/>
            <person name="Wei C.L."/>
            <person name="Davenport K.W."/>
            <person name="Daligault H."/>
            <person name="Chain P.S."/>
            <person name="Chen A."/>
            <person name="Mavromatis K."/>
            <person name="Markowitz V."/>
            <person name="Szeto E."/>
            <person name="Mikhailova N."/>
            <person name="Pati A."/>
            <person name="Wagner M."/>
            <person name="Woyke T."/>
            <person name="Ollivier B."/>
            <person name="Klenk H.P."/>
            <person name="Spring S."/>
            <person name="Loy A."/>
        </authorList>
    </citation>
    <scope>NUCLEOTIDE SEQUENCE [LARGE SCALE GENOMIC DNA]</scope>
    <source>
        <strain evidence="3">DSM 22704 / JCM 16185 / SJ4</strain>
    </source>
</reference>
<dbReference type="Pfam" id="PF00378">
    <property type="entry name" value="ECH_1"/>
    <property type="match status" value="1"/>
</dbReference>
<comment type="similarity">
    <text evidence="1">Belongs to the enoyl-CoA hydratase/isomerase family.</text>
</comment>
<keyword evidence="3" id="KW-1185">Reference proteome</keyword>
<dbReference type="InterPro" id="IPR001753">
    <property type="entry name" value="Enoyl-CoA_hydra/iso"/>
</dbReference>
<proteinExistence type="inferred from homology"/>
<dbReference type="EMBL" id="CP003639">
    <property type="protein sequence ID" value="AFM40816.1"/>
    <property type="molecule type" value="Genomic_DNA"/>
</dbReference>
<dbReference type="InterPro" id="IPR029045">
    <property type="entry name" value="ClpP/crotonase-like_dom_sf"/>
</dbReference>
<dbReference type="Gene3D" id="1.10.12.10">
    <property type="entry name" value="Lyase 2-enoyl-coa Hydratase, Chain A, domain 2"/>
    <property type="match status" value="1"/>
</dbReference>
<dbReference type="Proteomes" id="UP000002892">
    <property type="component" value="Chromosome"/>
</dbReference>
<evidence type="ECO:0000313" key="2">
    <source>
        <dbReference type="EMBL" id="AFM40816.1"/>
    </source>
</evidence>
<accession>I4D4U2</accession>
<dbReference type="OrthoDB" id="9775794at2"/>
<sequence length="292" mass="32128">MENKEFYERKQDNSEKEAENHLLYQKDGYLARIILNRPENYNAFSMPMIRRWAEALQDAQEDQTIRVVVVTARGKAFCAGGDIKAMLAGKGFIGCDSEGESWGDKAIDRKRSLTDHIHKIALTLERMDKPVICGINGMAVGAGLDMALMCDIRVAAEDARLSAGYVKVGLVPGDGGAFYLPRLVGVAKALELLWTGEFITAAEAEKIGLVNKVVPGTELEKSTLELAQKIAGSPPVCVQMIKRAVYSAQRTNDLRTALDLISSQMAIVTEMEDHREGLAAIKDKRRPDFKGL</sequence>
<dbReference type="RefSeq" id="WP_014826822.1">
    <property type="nucleotide sequence ID" value="NC_018068.1"/>
</dbReference>
<dbReference type="eggNOG" id="COG1024">
    <property type="taxonomic scope" value="Bacteria"/>
</dbReference>
<dbReference type="PANTHER" id="PTHR43802:SF1">
    <property type="entry name" value="IP11341P-RELATED"/>
    <property type="match status" value="1"/>
</dbReference>
<name>I4D4U2_DESAJ</name>
<evidence type="ECO:0000256" key="1">
    <source>
        <dbReference type="ARBA" id="ARBA00005254"/>
    </source>
</evidence>
<dbReference type="KEGG" id="dai:Desaci_1829"/>
<gene>
    <name evidence="2" type="ordered locus">Desaci_1829</name>
</gene>
<dbReference type="HOGENOM" id="CLU_009834_7_2_9"/>
<organism evidence="2 3">
    <name type="scientific">Desulfosporosinus acidiphilus (strain DSM 22704 / JCM 16185 / SJ4)</name>
    <dbReference type="NCBI Taxonomy" id="646529"/>
    <lineage>
        <taxon>Bacteria</taxon>
        <taxon>Bacillati</taxon>
        <taxon>Bacillota</taxon>
        <taxon>Clostridia</taxon>
        <taxon>Eubacteriales</taxon>
        <taxon>Desulfitobacteriaceae</taxon>
        <taxon>Desulfosporosinus</taxon>
    </lineage>
</organism>
<dbReference type="GO" id="GO:0003824">
    <property type="term" value="F:catalytic activity"/>
    <property type="evidence" value="ECO:0007669"/>
    <property type="project" value="UniProtKB-ARBA"/>
</dbReference>